<dbReference type="GO" id="GO:0097163">
    <property type="term" value="F:sulfur carrier activity"/>
    <property type="evidence" value="ECO:0007669"/>
    <property type="project" value="UniProtKB-UniRule"/>
</dbReference>
<dbReference type="PANTHER" id="PTHR30592:SF1">
    <property type="entry name" value="SULFUR CARRIER PROTEIN FDHD"/>
    <property type="match status" value="1"/>
</dbReference>
<dbReference type="STRING" id="351160.RCIX1644"/>
<dbReference type="eggNOG" id="arCOG04358">
    <property type="taxonomic scope" value="Archaea"/>
</dbReference>
<gene>
    <name evidence="4" type="primary">fdhD-3</name>
    <name evidence="3" type="synonym">fdhD</name>
    <name evidence="4" type="ORF">RCIX1644</name>
</gene>
<keyword evidence="1 3" id="KW-0963">Cytoplasm</keyword>
<dbReference type="Pfam" id="PF02634">
    <property type="entry name" value="FdhD-NarQ"/>
    <property type="match status" value="1"/>
</dbReference>
<dbReference type="PANTHER" id="PTHR30592">
    <property type="entry name" value="FORMATE DEHYDROGENASE"/>
    <property type="match status" value="1"/>
</dbReference>
<sequence length="265" mass="28759">MLQALQASQGLTERFEVTAIERGSIVPTCAEVCVEDSVNLLLNEIRVASLTMTPDELVPFAYGYLVCEGLVRSVAEVRDVAIEGTDVNVIVDSFKPDDVDLWMEIRSSGCVGVRSSWLDLEEPVRSQLKLDLQTIFSSVSTVNELAGLWRRTGGTHCSAIFDPLGGLVSYAEDIGRHNTIDKAVGKALLDGRDLSECFLVTTGRAPAGMVAKVYRAGMPAMISNTAPLSTGVELARRLNMTLAGFARPPRMYVYSGPERIKEASQ</sequence>
<dbReference type="SUPFAM" id="SSF53927">
    <property type="entry name" value="Cytidine deaminase-like"/>
    <property type="match status" value="1"/>
</dbReference>
<name>Q0W416_METAR</name>
<accession>Q0W416</accession>
<dbReference type="EMBL" id="AM114193">
    <property type="protein sequence ID" value="CAJ36877.1"/>
    <property type="molecule type" value="Genomic_DNA"/>
</dbReference>
<dbReference type="Proteomes" id="UP000000663">
    <property type="component" value="Chromosome"/>
</dbReference>
<protein>
    <recommendedName>
        <fullName evidence="3">Sulfur carrier protein FdhD</fullName>
    </recommendedName>
</protein>
<evidence type="ECO:0000313" key="4">
    <source>
        <dbReference type="EMBL" id="CAJ36877.1"/>
    </source>
</evidence>
<dbReference type="Gene3D" id="3.10.20.10">
    <property type="match status" value="1"/>
</dbReference>
<dbReference type="GO" id="GO:0016783">
    <property type="term" value="F:sulfurtransferase activity"/>
    <property type="evidence" value="ECO:0007669"/>
    <property type="project" value="InterPro"/>
</dbReference>
<proteinExistence type="inferred from homology"/>
<keyword evidence="5" id="KW-1185">Reference proteome</keyword>
<keyword evidence="2 3" id="KW-0501">Molybdenum cofactor biosynthesis</keyword>
<dbReference type="AlphaFoldDB" id="Q0W416"/>
<evidence type="ECO:0000313" key="5">
    <source>
        <dbReference type="Proteomes" id="UP000000663"/>
    </source>
</evidence>
<comment type="similarity">
    <text evidence="3">Belongs to the FdhD family.</text>
</comment>
<dbReference type="GO" id="GO:0005737">
    <property type="term" value="C:cytoplasm"/>
    <property type="evidence" value="ECO:0007669"/>
    <property type="project" value="UniProtKB-SubCell"/>
</dbReference>
<organism evidence="4 5">
    <name type="scientific">Methanocella arvoryzae (strain DSM 22066 / NBRC 105507 / MRE50)</name>
    <dbReference type="NCBI Taxonomy" id="351160"/>
    <lineage>
        <taxon>Archaea</taxon>
        <taxon>Methanobacteriati</taxon>
        <taxon>Methanobacteriota</taxon>
        <taxon>Stenosarchaea group</taxon>
        <taxon>Methanomicrobia</taxon>
        <taxon>Methanocellales</taxon>
        <taxon>Methanocellaceae</taxon>
        <taxon>Methanocella</taxon>
    </lineage>
</organism>
<dbReference type="PIRSF" id="PIRSF015626">
    <property type="entry name" value="FdhD"/>
    <property type="match status" value="1"/>
</dbReference>
<reference evidence="4 5" key="1">
    <citation type="journal article" date="2006" name="Science">
        <title>Genome of rice cluster I archaea -- the key methane producers in the rice rhizosphere.</title>
        <authorList>
            <person name="Erkel C."/>
            <person name="Kube M."/>
            <person name="Reinhardt R."/>
            <person name="Liesack W."/>
        </authorList>
    </citation>
    <scope>NUCLEOTIDE SEQUENCE [LARGE SCALE GENOMIC DNA]</scope>
    <source>
        <strain evidence="5">DSM 22066 / NBRC 105507 / MRE50</strain>
    </source>
</reference>
<evidence type="ECO:0000256" key="2">
    <source>
        <dbReference type="ARBA" id="ARBA00023150"/>
    </source>
</evidence>
<dbReference type="InterPro" id="IPR016193">
    <property type="entry name" value="Cytidine_deaminase-like"/>
</dbReference>
<dbReference type="KEGG" id="rci:RCIX1644"/>
<comment type="function">
    <text evidence="3">Required for formate dehydrogenase (FDH) activity. Acts as a sulfur carrier protein that transfers sulfur from IscS to the molybdenum cofactor prior to its insertion into FDH.</text>
</comment>
<feature type="active site" description="Cysteine persulfide intermediate" evidence="3">
    <location>
        <position position="110"/>
    </location>
</feature>
<dbReference type="GO" id="GO:0006777">
    <property type="term" value="P:Mo-molybdopterin cofactor biosynthetic process"/>
    <property type="evidence" value="ECO:0007669"/>
    <property type="project" value="UniProtKB-UniRule"/>
</dbReference>
<evidence type="ECO:0000256" key="3">
    <source>
        <dbReference type="HAMAP-Rule" id="MF_00187"/>
    </source>
</evidence>
<feature type="binding site" evidence="3">
    <location>
        <begin position="245"/>
        <end position="250"/>
    </location>
    <ligand>
        <name>Mo-bis(molybdopterin guanine dinucleotide)</name>
        <dbReference type="ChEBI" id="CHEBI:60539"/>
    </ligand>
</feature>
<dbReference type="HAMAP" id="MF_00187">
    <property type="entry name" value="FdhD"/>
    <property type="match status" value="1"/>
</dbReference>
<evidence type="ECO:0000256" key="1">
    <source>
        <dbReference type="ARBA" id="ARBA00022490"/>
    </source>
</evidence>
<dbReference type="InterPro" id="IPR003786">
    <property type="entry name" value="FdhD"/>
</dbReference>
<comment type="subcellular location">
    <subcellularLocation>
        <location evidence="3">Cytoplasm</location>
    </subcellularLocation>
</comment>
<dbReference type="PATRIC" id="fig|351160.9.peg.1402"/>
<dbReference type="NCBIfam" id="TIGR00129">
    <property type="entry name" value="fdhD_narQ"/>
    <property type="match status" value="1"/>
</dbReference>
<dbReference type="Gene3D" id="3.40.140.10">
    <property type="entry name" value="Cytidine Deaminase, domain 2"/>
    <property type="match status" value="1"/>
</dbReference>